<dbReference type="Pfam" id="PF01196">
    <property type="entry name" value="Ribosomal_L17"/>
    <property type="match status" value="1"/>
</dbReference>
<dbReference type="Proteomes" id="UP000177152">
    <property type="component" value="Unassembled WGS sequence"/>
</dbReference>
<keyword evidence="3 4" id="KW-0687">Ribonucleoprotein</keyword>
<sequence length="116" mass="13222">MRHLQKGRKFGMVKKVRTAFIKSLASSLIMRERIRTTLARAKEVRPFVEKLVTHAKGATLAKRRLVRSALPADAAKKVFDEIAPRFKERSGGYTRIIRLGRRLSDSAEEAIIEFVD</sequence>
<evidence type="ECO:0000256" key="1">
    <source>
        <dbReference type="ARBA" id="ARBA00008777"/>
    </source>
</evidence>
<evidence type="ECO:0000256" key="2">
    <source>
        <dbReference type="ARBA" id="ARBA00022980"/>
    </source>
</evidence>
<dbReference type="InterPro" id="IPR047859">
    <property type="entry name" value="Ribosomal_bL17_CS"/>
</dbReference>
<dbReference type="PROSITE" id="PS01167">
    <property type="entry name" value="RIBOSOMAL_L17"/>
    <property type="match status" value="1"/>
</dbReference>
<protein>
    <recommendedName>
        <fullName evidence="4">Large ribosomal subunit protein bL17</fullName>
    </recommendedName>
</protein>
<evidence type="ECO:0000313" key="6">
    <source>
        <dbReference type="EMBL" id="OGZ94426.1"/>
    </source>
</evidence>
<comment type="subunit">
    <text evidence="4">Part of the 50S ribosomal subunit. Contacts protein L32.</text>
</comment>
<reference evidence="6 7" key="1">
    <citation type="journal article" date="2016" name="Nat. Commun.">
        <title>Thousands of microbial genomes shed light on interconnected biogeochemical processes in an aquifer system.</title>
        <authorList>
            <person name="Anantharaman K."/>
            <person name="Brown C.T."/>
            <person name="Hug L.A."/>
            <person name="Sharon I."/>
            <person name="Castelle C.J."/>
            <person name="Probst A.J."/>
            <person name="Thomas B.C."/>
            <person name="Singh A."/>
            <person name="Wilkins M.J."/>
            <person name="Karaoz U."/>
            <person name="Brodie E.L."/>
            <person name="Williams K.H."/>
            <person name="Hubbard S.S."/>
            <person name="Banfield J.F."/>
        </authorList>
    </citation>
    <scope>NUCLEOTIDE SEQUENCE [LARGE SCALE GENOMIC DNA]</scope>
</reference>
<dbReference type="GO" id="GO:0003735">
    <property type="term" value="F:structural constituent of ribosome"/>
    <property type="evidence" value="ECO:0007669"/>
    <property type="project" value="InterPro"/>
</dbReference>
<name>A0A1G2K4U0_9BACT</name>
<dbReference type="GO" id="GO:0006412">
    <property type="term" value="P:translation"/>
    <property type="evidence" value="ECO:0007669"/>
    <property type="project" value="UniProtKB-UniRule"/>
</dbReference>
<evidence type="ECO:0000256" key="4">
    <source>
        <dbReference type="HAMAP-Rule" id="MF_01368"/>
    </source>
</evidence>
<dbReference type="GO" id="GO:0022625">
    <property type="term" value="C:cytosolic large ribosomal subunit"/>
    <property type="evidence" value="ECO:0007669"/>
    <property type="project" value="TreeGrafter"/>
</dbReference>
<evidence type="ECO:0000256" key="3">
    <source>
        <dbReference type="ARBA" id="ARBA00023274"/>
    </source>
</evidence>
<dbReference type="SUPFAM" id="SSF64263">
    <property type="entry name" value="Prokaryotic ribosomal protein L17"/>
    <property type="match status" value="1"/>
</dbReference>
<comment type="caution">
    <text evidence="6">The sequence shown here is derived from an EMBL/GenBank/DDBJ whole genome shotgun (WGS) entry which is preliminary data.</text>
</comment>
<evidence type="ECO:0000256" key="5">
    <source>
        <dbReference type="RuleBase" id="RU000660"/>
    </source>
</evidence>
<evidence type="ECO:0000313" key="7">
    <source>
        <dbReference type="Proteomes" id="UP000177152"/>
    </source>
</evidence>
<comment type="similarity">
    <text evidence="1 4 5">Belongs to the bacterial ribosomal protein bL17 family.</text>
</comment>
<gene>
    <name evidence="4" type="primary">rplQ</name>
    <name evidence="6" type="ORF">A2633_04070</name>
</gene>
<dbReference type="PANTHER" id="PTHR14413:SF16">
    <property type="entry name" value="LARGE RIBOSOMAL SUBUNIT PROTEIN BL17M"/>
    <property type="match status" value="1"/>
</dbReference>
<keyword evidence="2 4" id="KW-0689">Ribosomal protein</keyword>
<dbReference type="NCBIfam" id="TIGR00059">
    <property type="entry name" value="L17"/>
    <property type="match status" value="1"/>
</dbReference>
<dbReference type="AlphaFoldDB" id="A0A1G2K4U0"/>
<proteinExistence type="inferred from homology"/>
<dbReference type="HAMAP" id="MF_01368">
    <property type="entry name" value="Ribosomal_bL17"/>
    <property type="match status" value="1"/>
</dbReference>
<dbReference type="PANTHER" id="PTHR14413">
    <property type="entry name" value="RIBOSOMAL PROTEIN L17"/>
    <property type="match status" value="1"/>
</dbReference>
<dbReference type="Gene3D" id="3.90.1030.10">
    <property type="entry name" value="Ribosomal protein L17"/>
    <property type="match status" value="1"/>
</dbReference>
<dbReference type="InterPro" id="IPR036373">
    <property type="entry name" value="Ribosomal_bL17_sf"/>
</dbReference>
<dbReference type="EMBL" id="MHQC01000036">
    <property type="protein sequence ID" value="OGZ94426.1"/>
    <property type="molecule type" value="Genomic_DNA"/>
</dbReference>
<dbReference type="InterPro" id="IPR000456">
    <property type="entry name" value="Ribosomal_bL17"/>
</dbReference>
<organism evidence="6 7">
    <name type="scientific">Candidatus Sungbacteria bacterium RIFCSPHIGHO2_01_FULL_47_32</name>
    <dbReference type="NCBI Taxonomy" id="1802264"/>
    <lineage>
        <taxon>Bacteria</taxon>
        <taxon>Candidatus Sungiibacteriota</taxon>
    </lineage>
</organism>
<accession>A0A1G2K4U0</accession>